<dbReference type="OrthoDB" id="9809841at2"/>
<dbReference type="InterPro" id="IPR002830">
    <property type="entry name" value="UbiD"/>
</dbReference>
<dbReference type="SUPFAM" id="SSF143968">
    <property type="entry name" value="UbiD C-terminal domain-like"/>
    <property type="match status" value="1"/>
</dbReference>
<protein>
    <submittedName>
        <fullName evidence="4">2,5-furandicarboxylate decarboxylase 1</fullName>
    </submittedName>
</protein>
<dbReference type="Proteomes" id="UP000315677">
    <property type="component" value="Unassembled WGS sequence"/>
</dbReference>
<name>A0A543DVQ6_9PSEU</name>
<dbReference type="GO" id="GO:0005829">
    <property type="term" value="C:cytosol"/>
    <property type="evidence" value="ECO:0007669"/>
    <property type="project" value="TreeGrafter"/>
</dbReference>
<evidence type="ECO:0000259" key="2">
    <source>
        <dbReference type="Pfam" id="PF20695"/>
    </source>
</evidence>
<evidence type="ECO:0000259" key="1">
    <source>
        <dbReference type="Pfam" id="PF01977"/>
    </source>
</evidence>
<dbReference type="Pfam" id="PF20696">
    <property type="entry name" value="UbiD_C"/>
    <property type="match status" value="1"/>
</dbReference>
<evidence type="ECO:0000259" key="3">
    <source>
        <dbReference type="Pfam" id="PF20696"/>
    </source>
</evidence>
<accession>A0A543DVQ6</accession>
<feature type="domain" description="3-octaprenyl-4-hydroxybenzoate carboxy-lyase-like N-terminal" evidence="2">
    <location>
        <begin position="13"/>
        <end position="87"/>
    </location>
</feature>
<feature type="domain" description="3-octaprenyl-4-hydroxybenzoate carboxy-lyase-like C-terminal" evidence="3">
    <location>
        <begin position="300"/>
        <end position="420"/>
    </location>
</feature>
<feature type="domain" description="3-octaprenyl-4-hydroxybenzoate carboxy-lyase-like Rift-related" evidence="1">
    <location>
        <begin position="98"/>
        <end position="293"/>
    </location>
</feature>
<dbReference type="Gene3D" id="3.40.1670.10">
    <property type="entry name" value="UbiD C-terminal domain-like"/>
    <property type="match status" value="1"/>
</dbReference>
<dbReference type="EMBL" id="VFPA01000001">
    <property type="protein sequence ID" value="TQM13417.1"/>
    <property type="molecule type" value="Genomic_DNA"/>
</dbReference>
<dbReference type="PANTHER" id="PTHR30108:SF17">
    <property type="entry name" value="FERULIC ACID DECARBOXYLASE 1"/>
    <property type="match status" value="1"/>
</dbReference>
<evidence type="ECO:0000313" key="4">
    <source>
        <dbReference type="EMBL" id="TQM13417.1"/>
    </source>
</evidence>
<dbReference type="NCBIfam" id="TIGR00148">
    <property type="entry name" value="UbiD family decarboxylase"/>
    <property type="match status" value="1"/>
</dbReference>
<keyword evidence="5" id="KW-1185">Reference proteome</keyword>
<dbReference type="GO" id="GO:0008694">
    <property type="term" value="F:4-hydroxy-3-polyprenylbenzoate decarboxylase activity"/>
    <property type="evidence" value="ECO:0007669"/>
    <property type="project" value="TreeGrafter"/>
</dbReference>
<sequence>MTPPVGSSLRGWLDHLQSRGRLAVAQPDVDLRFGVAGVANRLDGRSASLFPRPGGHPVPVVSGLLSDRAWMAEAMGVPPDGLLERYRSACLEPVPSREVETAPCQEVVRSDVDLTTMLPIPTHNEHDHGAYITAGLLIARRPGTGVQNVSIHRLQVSGPDRLGALLLPRHTLAFFQAQEAEGADLEIAIVIGVDPLTLMASQAIVPIDHDELEISGALRGEPLPVVRCVTNEVRVPADAEIVLEGRLLAQVREPEGPFGEFPQYYGPRAERHVIEIDAITTRESPLFHTIVGGGLEHLLLGGIPREASFLASLRRSFPCVRDIHLSRGGTCRYHLYVQVERPAPGEAKNVVLGALGTHYDIKHVTVVDTDVDVHDPTEVEWAVATRFQADRDLVVVGGSQGSKLDPSTDDGVGAKMGLDATVPVDAPPMKFTRIAVPGERELDLDALTAPAPAGWAEVARG</sequence>
<dbReference type="Pfam" id="PF01977">
    <property type="entry name" value="UbiD"/>
    <property type="match status" value="1"/>
</dbReference>
<evidence type="ECO:0000313" key="5">
    <source>
        <dbReference type="Proteomes" id="UP000315677"/>
    </source>
</evidence>
<proteinExistence type="predicted"/>
<dbReference type="InterPro" id="IPR048304">
    <property type="entry name" value="UbiD_Rift_dom"/>
</dbReference>
<dbReference type="Pfam" id="PF20695">
    <property type="entry name" value="UbiD_N"/>
    <property type="match status" value="1"/>
</dbReference>
<dbReference type="GO" id="GO:0006744">
    <property type="term" value="P:ubiquinone biosynthetic process"/>
    <property type="evidence" value="ECO:0007669"/>
    <property type="project" value="TreeGrafter"/>
</dbReference>
<dbReference type="PANTHER" id="PTHR30108">
    <property type="entry name" value="3-OCTAPRENYL-4-HYDROXYBENZOATE CARBOXY-LYASE-RELATED"/>
    <property type="match status" value="1"/>
</dbReference>
<dbReference type="AlphaFoldDB" id="A0A543DVQ6"/>
<dbReference type="InterPro" id="IPR049383">
    <property type="entry name" value="UbiD-like_N"/>
</dbReference>
<dbReference type="RefSeq" id="WP_142047141.1">
    <property type="nucleotide sequence ID" value="NZ_VFPA01000001.1"/>
</dbReference>
<comment type="caution">
    <text evidence="4">The sequence shown here is derived from an EMBL/GenBank/DDBJ whole genome shotgun (WGS) entry which is preliminary data.</text>
</comment>
<dbReference type="InterPro" id="IPR049381">
    <property type="entry name" value="UbiD-like_C"/>
</dbReference>
<organism evidence="4 5">
    <name type="scientific">Pseudonocardia kunmingensis</name>
    <dbReference type="NCBI Taxonomy" id="630975"/>
    <lineage>
        <taxon>Bacteria</taxon>
        <taxon>Bacillati</taxon>
        <taxon>Actinomycetota</taxon>
        <taxon>Actinomycetes</taxon>
        <taxon>Pseudonocardiales</taxon>
        <taxon>Pseudonocardiaceae</taxon>
        <taxon>Pseudonocardia</taxon>
    </lineage>
</organism>
<dbReference type="SUPFAM" id="SSF50475">
    <property type="entry name" value="FMN-binding split barrel"/>
    <property type="match status" value="1"/>
</dbReference>
<gene>
    <name evidence="4" type="ORF">FB558_0157</name>
</gene>
<reference evidence="4 5" key="1">
    <citation type="submission" date="2019-06" db="EMBL/GenBank/DDBJ databases">
        <title>Sequencing the genomes of 1000 actinobacteria strains.</title>
        <authorList>
            <person name="Klenk H.-P."/>
        </authorList>
    </citation>
    <scope>NUCLEOTIDE SEQUENCE [LARGE SCALE GENOMIC DNA]</scope>
    <source>
        <strain evidence="4 5">DSM 45301</strain>
    </source>
</reference>